<evidence type="ECO:0000313" key="4">
    <source>
        <dbReference type="Proteomes" id="UP000008854"/>
    </source>
</evidence>
<dbReference type="AlphaFoldDB" id="A0A5K4F844"/>
<feature type="domain" description="Spermatogenesis-associated protein 6 N-terminal" evidence="3">
    <location>
        <begin position="11"/>
        <end position="147"/>
    </location>
</feature>
<evidence type="ECO:0000313" key="5">
    <source>
        <dbReference type="WBParaSite" id="Smp_317760.1"/>
    </source>
</evidence>
<dbReference type="PANTHER" id="PTHR16435:SF6">
    <property type="entry name" value="IP09370P"/>
    <property type="match status" value="1"/>
</dbReference>
<dbReference type="Pfam" id="PF14909">
    <property type="entry name" value="SPATA6"/>
    <property type="match status" value="1"/>
</dbReference>
<name>A0A5K4F844_SCHMA</name>
<accession>A0A5K4F844</accession>
<dbReference type="STRING" id="6183.A0A5K4F844"/>
<evidence type="ECO:0000256" key="1">
    <source>
        <dbReference type="ARBA" id="ARBA00006215"/>
    </source>
</evidence>
<organism evidence="4 5">
    <name type="scientific">Schistosoma mansoni</name>
    <name type="common">Blood fluke</name>
    <dbReference type="NCBI Taxonomy" id="6183"/>
    <lineage>
        <taxon>Eukaryota</taxon>
        <taxon>Metazoa</taxon>
        <taxon>Spiralia</taxon>
        <taxon>Lophotrochozoa</taxon>
        <taxon>Platyhelminthes</taxon>
        <taxon>Trematoda</taxon>
        <taxon>Digenea</taxon>
        <taxon>Strigeidida</taxon>
        <taxon>Schistosomatoidea</taxon>
        <taxon>Schistosomatidae</taxon>
        <taxon>Schistosoma</taxon>
    </lineage>
</organism>
<dbReference type="InterPro" id="IPR042769">
    <property type="entry name" value="SPATA6_fam"/>
</dbReference>
<evidence type="ECO:0000256" key="2">
    <source>
        <dbReference type="ARBA" id="ARBA00022553"/>
    </source>
</evidence>
<reference evidence="5" key="2">
    <citation type="submission" date="2019-11" db="UniProtKB">
        <authorList>
            <consortium name="WormBaseParasite"/>
        </authorList>
    </citation>
    <scope>IDENTIFICATION</scope>
    <source>
        <strain evidence="5">Puerto Rican</strain>
    </source>
</reference>
<evidence type="ECO:0000259" key="3">
    <source>
        <dbReference type="Pfam" id="PF14909"/>
    </source>
</evidence>
<dbReference type="GO" id="GO:0120212">
    <property type="term" value="C:sperm head-tail coupling apparatus"/>
    <property type="evidence" value="ECO:0007669"/>
    <property type="project" value="InterPro"/>
</dbReference>
<reference evidence="4" key="1">
    <citation type="journal article" date="2012" name="PLoS Negl. Trop. Dis.">
        <title>A systematically improved high quality genome and transcriptome of the human blood fluke Schistosoma mansoni.</title>
        <authorList>
            <person name="Protasio A.V."/>
            <person name="Tsai I.J."/>
            <person name="Babbage A."/>
            <person name="Nichol S."/>
            <person name="Hunt M."/>
            <person name="Aslett M.A."/>
            <person name="De Silva N."/>
            <person name="Velarde G.S."/>
            <person name="Anderson T.J."/>
            <person name="Clark R.C."/>
            <person name="Davidson C."/>
            <person name="Dillon G.P."/>
            <person name="Holroyd N.E."/>
            <person name="LoVerde P.T."/>
            <person name="Lloyd C."/>
            <person name="McQuillan J."/>
            <person name="Oliveira G."/>
            <person name="Otto T.D."/>
            <person name="Parker-Manuel S.J."/>
            <person name="Quail M.A."/>
            <person name="Wilson R.A."/>
            <person name="Zerlotini A."/>
            <person name="Dunne D.W."/>
            <person name="Berriman M."/>
        </authorList>
    </citation>
    <scope>NUCLEOTIDE SEQUENCE [LARGE SCALE GENOMIC DNA]</scope>
    <source>
        <strain evidence="4">Puerto Rican</strain>
    </source>
</reference>
<proteinExistence type="inferred from homology"/>
<dbReference type="InterPro" id="IPR032732">
    <property type="entry name" value="SPATA6_N"/>
</dbReference>
<comment type="similarity">
    <text evidence="1">Belongs to the SPATA6 family.</text>
</comment>
<keyword evidence="2" id="KW-0597">Phosphoprotein</keyword>
<dbReference type="InParanoid" id="A0A5K4F844"/>
<protein>
    <submittedName>
        <fullName evidence="5">SPATA6 domain-containing protein</fullName>
    </submittedName>
</protein>
<dbReference type="Proteomes" id="UP000008854">
    <property type="component" value="Unassembled WGS sequence"/>
</dbReference>
<keyword evidence="4" id="KW-1185">Reference proteome</keyword>
<sequence length="284" mass="32813">MTCKIYLCDVQFIVHCICAPGTRLSSDNHLYLLIELFNTLKRTGSFLPCFPLLINETLTFRAIFFSERRHVNRCGIFNGCKINIQLCEDPGNSATVKSLAFYSRNAQEFFGEVDSVEPHVSKIREIFLRRTINFSGPPIRMKFTTITSFQKIPIKHHSKFEKLPTCYNLLIPDDGYLTEDKQLLNSNSFTNHLSFVNRNCTRDAKCLISLMKIPDEDSKEIDETNMRKRINPIKLLTTSSLPMMNPYKCDYGQIIYPADRLKLPNVQMIVKDEQMDIVENDADF</sequence>
<dbReference type="WBParaSite" id="Smp_317760.1">
    <property type="protein sequence ID" value="Smp_317760.1"/>
    <property type="gene ID" value="Smp_317760"/>
</dbReference>
<dbReference type="GO" id="GO:0007283">
    <property type="term" value="P:spermatogenesis"/>
    <property type="evidence" value="ECO:0007669"/>
    <property type="project" value="InterPro"/>
</dbReference>
<dbReference type="PANTHER" id="PTHR16435">
    <property type="entry name" value="SPERMATOGENESIS-ASSOCIATED PROTEIN 6 SPATA6"/>
    <property type="match status" value="1"/>
</dbReference>
<dbReference type="GO" id="GO:0032027">
    <property type="term" value="F:myosin light chain binding"/>
    <property type="evidence" value="ECO:0007669"/>
    <property type="project" value="InterPro"/>
</dbReference>